<proteinExistence type="predicted"/>
<protein>
    <submittedName>
        <fullName evidence="1">Uncharacterized protein</fullName>
    </submittedName>
</protein>
<accession>A0A2U8FFA0</accession>
<sequence>MHTLTTYLTQLQNINPQTKEQTHRIHLQIFLESLKANLRNKDLQSLHIKHEPNNNKKGRGAPDFLIQNQGLVIGYIENKRDLGI</sequence>
<dbReference type="EMBL" id="CP021886">
    <property type="protein sequence ID" value="AWI34477.1"/>
    <property type="molecule type" value="Genomic_DNA"/>
</dbReference>
<dbReference type="RefSeq" id="WP_108911291.1">
    <property type="nucleotide sequence ID" value="NZ_CP021886.1"/>
</dbReference>
<gene>
    <name evidence="1" type="ORF">CDV25_06660</name>
</gene>
<name>A0A2U8FFA0_9HELI</name>
<reference evidence="1 2" key="1">
    <citation type="submission" date="2017-06" db="EMBL/GenBank/DDBJ databases">
        <title>Complete genome of Helicobacter apodemus.</title>
        <authorList>
            <person name="Cho S."/>
        </authorList>
    </citation>
    <scope>NUCLEOTIDE SEQUENCE [LARGE SCALE GENOMIC DNA]</scope>
    <source>
        <strain evidence="2">SNUVETPUB-15-01</strain>
    </source>
</reference>
<dbReference type="OrthoDB" id="5329849at2"/>
<dbReference type="Proteomes" id="UP000244890">
    <property type="component" value="Chromosome"/>
</dbReference>
<evidence type="ECO:0000313" key="1">
    <source>
        <dbReference type="EMBL" id="AWI34477.1"/>
    </source>
</evidence>
<evidence type="ECO:0000313" key="2">
    <source>
        <dbReference type="Proteomes" id="UP000244890"/>
    </source>
</evidence>
<organism evidence="1 2">
    <name type="scientific">Helicobacter apodemus</name>
    <dbReference type="NCBI Taxonomy" id="135569"/>
    <lineage>
        <taxon>Bacteria</taxon>
        <taxon>Pseudomonadati</taxon>
        <taxon>Campylobacterota</taxon>
        <taxon>Epsilonproteobacteria</taxon>
        <taxon>Campylobacterales</taxon>
        <taxon>Helicobacteraceae</taxon>
        <taxon>Helicobacter</taxon>
    </lineage>
</organism>
<dbReference type="AlphaFoldDB" id="A0A2U8FFA0"/>
<dbReference type="KEGG" id="had:CDV25_06660"/>